<proteinExistence type="predicted"/>
<sequence length="208" mass="21848">MDIGNGGAREGGMEGVQGERRTQAAMCGDMCAGSSVVEASSAKTGEKGEATAGCDAQALDEGGDRDRRRIIDHFDAYDNIADMPIGTSPPSPKIPVVLWSCGPVISTPGRTPTHSISSTPSSELPGLRLGMHTVPVTNRLTAVRTRVRTRTRPALDRTNVRDGYGTATLPSVPSICEIDGPSTGWRPCGSDQMEFGRALDGPVIGRLV</sequence>
<dbReference type="Proteomes" id="UP001221142">
    <property type="component" value="Unassembled WGS sequence"/>
</dbReference>
<evidence type="ECO:0000313" key="2">
    <source>
        <dbReference type="EMBL" id="KAJ7627268.1"/>
    </source>
</evidence>
<dbReference type="AlphaFoldDB" id="A0AAD7BQ33"/>
<gene>
    <name evidence="2" type="ORF">FB45DRAFT_868495</name>
</gene>
<accession>A0AAD7BQ33</accession>
<feature type="compositionally biased region" description="Low complexity" evidence="1">
    <location>
        <begin position="111"/>
        <end position="125"/>
    </location>
</feature>
<protein>
    <submittedName>
        <fullName evidence="2">Uncharacterized protein</fullName>
    </submittedName>
</protein>
<feature type="region of interest" description="Disordered" evidence="1">
    <location>
        <begin position="109"/>
        <end position="128"/>
    </location>
</feature>
<organism evidence="2 3">
    <name type="scientific">Roridomyces roridus</name>
    <dbReference type="NCBI Taxonomy" id="1738132"/>
    <lineage>
        <taxon>Eukaryota</taxon>
        <taxon>Fungi</taxon>
        <taxon>Dikarya</taxon>
        <taxon>Basidiomycota</taxon>
        <taxon>Agaricomycotina</taxon>
        <taxon>Agaricomycetes</taxon>
        <taxon>Agaricomycetidae</taxon>
        <taxon>Agaricales</taxon>
        <taxon>Marasmiineae</taxon>
        <taxon>Mycenaceae</taxon>
        <taxon>Roridomyces</taxon>
    </lineage>
</organism>
<evidence type="ECO:0000256" key="1">
    <source>
        <dbReference type="SAM" id="MobiDB-lite"/>
    </source>
</evidence>
<reference evidence="2" key="1">
    <citation type="submission" date="2023-03" db="EMBL/GenBank/DDBJ databases">
        <title>Massive genome expansion in bonnet fungi (Mycena s.s.) driven by repeated elements and novel gene families across ecological guilds.</title>
        <authorList>
            <consortium name="Lawrence Berkeley National Laboratory"/>
            <person name="Harder C.B."/>
            <person name="Miyauchi S."/>
            <person name="Viragh M."/>
            <person name="Kuo A."/>
            <person name="Thoen E."/>
            <person name="Andreopoulos B."/>
            <person name="Lu D."/>
            <person name="Skrede I."/>
            <person name="Drula E."/>
            <person name="Henrissat B."/>
            <person name="Morin E."/>
            <person name="Kohler A."/>
            <person name="Barry K."/>
            <person name="LaButti K."/>
            <person name="Morin E."/>
            <person name="Salamov A."/>
            <person name="Lipzen A."/>
            <person name="Mereny Z."/>
            <person name="Hegedus B."/>
            <person name="Baldrian P."/>
            <person name="Stursova M."/>
            <person name="Weitz H."/>
            <person name="Taylor A."/>
            <person name="Grigoriev I.V."/>
            <person name="Nagy L.G."/>
            <person name="Martin F."/>
            <person name="Kauserud H."/>
        </authorList>
    </citation>
    <scope>NUCLEOTIDE SEQUENCE</scope>
    <source>
        <strain evidence="2">9284</strain>
    </source>
</reference>
<feature type="compositionally biased region" description="Gly residues" evidence="1">
    <location>
        <begin position="1"/>
        <end position="15"/>
    </location>
</feature>
<comment type="caution">
    <text evidence="2">The sequence shown here is derived from an EMBL/GenBank/DDBJ whole genome shotgun (WGS) entry which is preliminary data.</text>
</comment>
<evidence type="ECO:0000313" key="3">
    <source>
        <dbReference type="Proteomes" id="UP001221142"/>
    </source>
</evidence>
<name>A0AAD7BQ33_9AGAR</name>
<feature type="region of interest" description="Disordered" evidence="1">
    <location>
        <begin position="1"/>
        <end position="21"/>
    </location>
</feature>
<keyword evidence="3" id="KW-1185">Reference proteome</keyword>
<dbReference type="EMBL" id="JARKIF010000011">
    <property type="protein sequence ID" value="KAJ7627268.1"/>
    <property type="molecule type" value="Genomic_DNA"/>
</dbReference>